<dbReference type="EMBL" id="JAULSN010000001">
    <property type="protein sequence ID" value="KAK3382570.1"/>
    <property type="molecule type" value="Genomic_DNA"/>
</dbReference>
<dbReference type="SUPFAM" id="SSF48403">
    <property type="entry name" value="Ankyrin repeat"/>
    <property type="match status" value="1"/>
</dbReference>
<protein>
    <recommendedName>
        <fullName evidence="7">Ankyrin</fullName>
    </recommendedName>
</protein>
<organism evidence="5 6">
    <name type="scientific">Lasiosphaeria ovina</name>
    <dbReference type="NCBI Taxonomy" id="92902"/>
    <lineage>
        <taxon>Eukaryota</taxon>
        <taxon>Fungi</taxon>
        <taxon>Dikarya</taxon>
        <taxon>Ascomycota</taxon>
        <taxon>Pezizomycotina</taxon>
        <taxon>Sordariomycetes</taxon>
        <taxon>Sordariomycetidae</taxon>
        <taxon>Sordariales</taxon>
        <taxon>Lasiosphaeriaceae</taxon>
        <taxon>Lasiosphaeria</taxon>
    </lineage>
</organism>
<name>A0AAE0TX16_9PEZI</name>
<evidence type="ECO:0008006" key="7">
    <source>
        <dbReference type="Google" id="ProtNLM"/>
    </source>
</evidence>
<evidence type="ECO:0000256" key="3">
    <source>
        <dbReference type="PROSITE-ProRule" id="PRU00023"/>
    </source>
</evidence>
<evidence type="ECO:0000256" key="4">
    <source>
        <dbReference type="SAM" id="MobiDB-lite"/>
    </source>
</evidence>
<dbReference type="SMART" id="SM00248">
    <property type="entry name" value="ANK"/>
    <property type="match status" value="2"/>
</dbReference>
<keyword evidence="1" id="KW-0677">Repeat</keyword>
<evidence type="ECO:0000313" key="6">
    <source>
        <dbReference type="Proteomes" id="UP001287356"/>
    </source>
</evidence>
<feature type="repeat" description="ANK" evidence="3">
    <location>
        <begin position="175"/>
        <end position="207"/>
    </location>
</feature>
<gene>
    <name evidence="5" type="ORF">B0T24DRAFT_601988</name>
</gene>
<accession>A0AAE0TX16</accession>
<evidence type="ECO:0000313" key="5">
    <source>
        <dbReference type="EMBL" id="KAK3382570.1"/>
    </source>
</evidence>
<sequence length="289" mass="31118">MLSDKAFIKRVGECFLEDEEFEIKTRSSIPSLIAEIKAARLPIYPSSLGWFLSGETATSATTAFAKRNNTPRPTPCTLAQAQAMLAAFPLREIADTQASDTTPHGLTGTTWAERAGGFLLPPEESAELLVPLARWDATDAPHRLDVARLLLADRAANPNCTMIEYAVWCWTPCDEVLAPLHVAAAQGDVDMVKLLLEFGADPAKKDGHGETAVDMARKKGHDDVVRLLEGLSATVNTTGASTAVADTTVNTTEASEETEKEKETTGGAAEENETREKAAVKARDSKEHL</sequence>
<dbReference type="PROSITE" id="PS50088">
    <property type="entry name" value="ANK_REPEAT"/>
    <property type="match status" value="1"/>
</dbReference>
<feature type="region of interest" description="Disordered" evidence="4">
    <location>
        <begin position="242"/>
        <end position="289"/>
    </location>
</feature>
<dbReference type="Pfam" id="PF12796">
    <property type="entry name" value="Ank_2"/>
    <property type="match status" value="1"/>
</dbReference>
<reference evidence="5" key="2">
    <citation type="submission" date="2023-06" db="EMBL/GenBank/DDBJ databases">
        <authorList>
            <consortium name="Lawrence Berkeley National Laboratory"/>
            <person name="Haridas S."/>
            <person name="Hensen N."/>
            <person name="Bonometti L."/>
            <person name="Westerberg I."/>
            <person name="Brannstrom I.O."/>
            <person name="Guillou S."/>
            <person name="Cros-Aarteil S."/>
            <person name="Calhoun S."/>
            <person name="Kuo A."/>
            <person name="Mondo S."/>
            <person name="Pangilinan J."/>
            <person name="Riley R."/>
            <person name="Labutti K."/>
            <person name="Andreopoulos B."/>
            <person name="Lipzen A."/>
            <person name="Chen C."/>
            <person name="Yanf M."/>
            <person name="Daum C."/>
            <person name="Ng V."/>
            <person name="Clum A."/>
            <person name="Steindorff A."/>
            <person name="Ohm R."/>
            <person name="Martin F."/>
            <person name="Silar P."/>
            <person name="Natvig D."/>
            <person name="Lalanne C."/>
            <person name="Gautier V."/>
            <person name="Ament-Velasquez S.L."/>
            <person name="Kruys A."/>
            <person name="Hutchinson M.I."/>
            <person name="Powell A.J."/>
            <person name="Barry K."/>
            <person name="Miller A.N."/>
            <person name="Grigoriev I.V."/>
            <person name="Debuchy R."/>
            <person name="Gladieux P."/>
            <person name="Thoren M.H."/>
            <person name="Johannesson H."/>
        </authorList>
    </citation>
    <scope>NUCLEOTIDE SEQUENCE</scope>
    <source>
        <strain evidence="5">CBS 958.72</strain>
    </source>
</reference>
<keyword evidence="2 3" id="KW-0040">ANK repeat</keyword>
<dbReference type="PROSITE" id="PS50297">
    <property type="entry name" value="ANK_REP_REGION"/>
    <property type="match status" value="1"/>
</dbReference>
<comment type="caution">
    <text evidence="5">The sequence shown here is derived from an EMBL/GenBank/DDBJ whole genome shotgun (WGS) entry which is preliminary data.</text>
</comment>
<dbReference type="InterPro" id="IPR036770">
    <property type="entry name" value="Ankyrin_rpt-contain_sf"/>
</dbReference>
<dbReference type="PANTHER" id="PTHR24166:SF48">
    <property type="entry name" value="PROTEIN VAPYRIN"/>
    <property type="match status" value="1"/>
</dbReference>
<feature type="compositionally biased region" description="Basic and acidic residues" evidence="4">
    <location>
        <begin position="272"/>
        <end position="289"/>
    </location>
</feature>
<keyword evidence="6" id="KW-1185">Reference proteome</keyword>
<evidence type="ECO:0000256" key="1">
    <source>
        <dbReference type="ARBA" id="ARBA00022737"/>
    </source>
</evidence>
<dbReference type="Gene3D" id="1.25.40.20">
    <property type="entry name" value="Ankyrin repeat-containing domain"/>
    <property type="match status" value="1"/>
</dbReference>
<dbReference type="InterPro" id="IPR002110">
    <property type="entry name" value="Ankyrin_rpt"/>
</dbReference>
<dbReference type="InterPro" id="IPR050889">
    <property type="entry name" value="Dendritic_Spine_Reg/Scaffold"/>
</dbReference>
<reference evidence="5" key="1">
    <citation type="journal article" date="2023" name="Mol. Phylogenet. Evol.">
        <title>Genome-scale phylogeny and comparative genomics of the fungal order Sordariales.</title>
        <authorList>
            <person name="Hensen N."/>
            <person name="Bonometti L."/>
            <person name="Westerberg I."/>
            <person name="Brannstrom I.O."/>
            <person name="Guillou S."/>
            <person name="Cros-Aarteil S."/>
            <person name="Calhoun S."/>
            <person name="Haridas S."/>
            <person name="Kuo A."/>
            <person name="Mondo S."/>
            <person name="Pangilinan J."/>
            <person name="Riley R."/>
            <person name="LaButti K."/>
            <person name="Andreopoulos B."/>
            <person name="Lipzen A."/>
            <person name="Chen C."/>
            <person name="Yan M."/>
            <person name="Daum C."/>
            <person name="Ng V."/>
            <person name="Clum A."/>
            <person name="Steindorff A."/>
            <person name="Ohm R.A."/>
            <person name="Martin F."/>
            <person name="Silar P."/>
            <person name="Natvig D.O."/>
            <person name="Lalanne C."/>
            <person name="Gautier V."/>
            <person name="Ament-Velasquez S.L."/>
            <person name="Kruys A."/>
            <person name="Hutchinson M.I."/>
            <person name="Powell A.J."/>
            <person name="Barry K."/>
            <person name="Miller A.N."/>
            <person name="Grigoriev I.V."/>
            <person name="Debuchy R."/>
            <person name="Gladieux P."/>
            <person name="Hiltunen Thoren M."/>
            <person name="Johannesson H."/>
        </authorList>
    </citation>
    <scope>NUCLEOTIDE SEQUENCE</scope>
    <source>
        <strain evidence="5">CBS 958.72</strain>
    </source>
</reference>
<proteinExistence type="predicted"/>
<dbReference type="PANTHER" id="PTHR24166">
    <property type="entry name" value="ROLLING PEBBLES, ISOFORM B"/>
    <property type="match status" value="1"/>
</dbReference>
<evidence type="ECO:0000256" key="2">
    <source>
        <dbReference type="ARBA" id="ARBA00023043"/>
    </source>
</evidence>
<dbReference type="AlphaFoldDB" id="A0AAE0TX16"/>
<dbReference type="Proteomes" id="UP001287356">
    <property type="component" value="Unassembled WGS sequence"/>
</dbReference>